<organism evidence="2 3">
    <name type="scientific">Xanthomonas axonopodis pv. vasculorum</name>
    <dbReference type="NCBI Taxonomy" id="325777"/>
    <lineage>
        <taxon>Bacteria</taxon>
        <taxon>Pseudomonadati</taxon>
        <taxon>Pseudomonadota</taxon>
        <taxon>Gammaproteobacteria</taxon>
        <taxon>Lysobacterales</taxon>
        <taxon>Lysobacteraceae</taxon>
        <taxon>Xanthomonas</taxon>
    </lineage>
</organism>
<feature type="transmembrane region" description="Helical" evidence="1">
    <location>
        <begin position="40"/>
        <end position="59"/>
    </location>
</feature>
<dbReference type="AlphaFoldDB" id="A0A098PU45"/>
<dbReference type="HOGENOM" id="CLU_1953591_0_0_6"/>
<gene>
    <name evidence="2" type="ORF">GW15_0222560</name>
</gene>
<dbReference type="EMBL" id="JPHD02000206">
    <property type="protein sequence ID" value="KGE50231.1"/>
    <property type="molecule type" value="Genomic_DNA"/>
</dbReference>
<evidence type="ECO:0000313" key="2">
    <source>
        <dbReference type="EMBL" id="KGE50231.1"/>
    </source>
</evidence>
<protein>
    <submittedName>
        <fullName evidence="2">Uncharacterized protein</fullName>
    </submittedName>
</protein>
<reference evidence="2 3" key="1">
    <citation type="submission" date="2014-09" db="EMBL/GenBank/DDBJ databases">
        <title>A draft genome sequence for Xanthomonas axonopodis pv. vasculorum NCPPB 900.</title>
        <authorList>
            <person name="Harrison J."/>
            <person name="Studholme D.J."/>
        </authorList>
    </citation>
    <scope>NUCLEOTIDE SEQUENCE [LARGE SCALE GENOMIC DNA]</scope>
    <source>
        <strain evidence="2 3">NCPPB 900</strain>
    </source>
</reference>
<evidence type="ECO:0000256" key="1">
    <source>
        <dbReference type="SAM" id="Phobius"/>
    </source>
</evidence>
<sequence length="129" mass="13682">MLNLAIVLVPVVLALASIVGLVFSGLGLFVGVSALDGMPWIVTSIAGLVVAIVWIRVFASHLSEKLDRQVQRVAPEGFRPAVEASAPTEGQYVGISTETGSVVVVDKKKGIAKQLPIGKVSRWEFEDAE</sequence>
<keyword evidence="1" id="KW-0812">Transmembrane</keyword>
<accession>A0A098PU45</accession>
<dbReference type="Proteomes" id="UP000028012">
    <property type="component" value="Unassembled WGS sequence"/>
</dbReference>
<feature type="non-terminal residue" evidence="2">
    <location>
        <position position="129"/>
    </location>
</feature>
<comment type="caution">
    <text evidence="2">The sequence shown here is derived from an EMBL/GenBank/DDBJ whole genome shotgun (WGS) entry which is preliminary data.</text>
</comment>
<name>A0A098PU45_9XANT</name>
<proteinExistence type="predicted"/>
<evidence type="ECO:0000313" key="3">
    <source>
        <dbReference type="Proteomes" id="UP000028012"/>
    </source>
</evidence>
<keyword evidence="1" id="KW-1133">Transmembrane helix</keyword>
<keyword evidence="1" id="KW-0472">Membrane</keyword>